<evidence type="ECO:0000313" key="3">
    <source>
        <dbReference type="Proteomes" id="UP001195483"/>
    </source>
</evidence>
<dbReference type="AlphaFoldDB" id="A0AAE0SA62"/>
<feature type="domain" description="Intermembrane lipid transfer protein VPS13-like C-terminal" evidence="1">
    <location>
        <begin position="2"/>
        <end position="82"/>
    </location>
</feature>
<evidence type="ECO:0000313" key="2">
    <source>
        <dbReference type="EMBL" id="KAK3588215.1"/>
    </source>
</evidence>
<gene>
    <name evidence="2" type="ORF">CHS0354_036979</name>
</gene>
<sequence length="82" mass="9534">MNLNRGQFAQSDIYWAHAPLSVNERADVFLITDNVSAHFRNLVLLQKRRCWGGWEVEWVVKVEDLMGVPEISANKMILHLKQ</sequence>
<organism evidence="2 3">
    <name type="scientific">Potamilus streckersoni</name>
    <dbReference type="NCBI Taxonomy" id="2493646"/>
    <lineage>
        <taxon>Eukaryota</taxon>
        <taxon>Metazoa</taxon>
        <taxon>Spiralia</taxon>
        <taxon>Lophotrochozoa</taxon>
        <taxon>Mollusca</taxon>
        <taxon>Bivalvia</taxon>
        <taxon>Autobranchia</taxon>
        <taxon>Heteroconchia</taxon>
        <taxon>Palaeoheterodonta</taxon>
        <taxon>Unionida</taxon>
        <taxon>Unionoidea</taxon>
        <taxon>Unionidae</taxon>
        <taxon>Ambleminae</taxon>
        <taxon>Lampsilini</taxon>
        <taxon>Potamilus</taxon>
    </lineage>
</organism>
<feature type="non-terminal residue" evidence="2">
    <location>
        <position position="82"/>
    </location>
</feature>
<name>A0AAE0SA62_9BIVA</name>
<evidence type="ECO:0000259" key="1">
    <source>
        <dbReference type="Pfam" id="PF25037"/>
    </source>
</evidence>
<reference evidence="2" key="3">
    <citation type="submission" date="2023-05" db="EMBL/GenBank/DDBJ databases">
        <authorList>
            <person name="Smith C.H."/>
        </authorList>
    </citation>
    <scope>NUCLEOTIDE SEQUENCE</scope>
    <source>
        <strain evidence="2">CHS0354</strain>
        <tissue evidence="2">Mantle</tissue>
    </source>
</reference>
<keyword evidence="3" id="KW-1185">Reference proteome</keyword>
<dbReference type="EMBL" id="JAEAOA010002169">
    <property type="protein sequence ID" value="KAK3588215.1"/>
    <property type="molecule type" value="Genomic_DNA"/>
</dbReference>
<proteinExistence type="predicted"/>
<dbReference type="Pfam" id="PF25037">
    <property type="entry name" value="VPS13_C"/>
    <property type="match status" value="1"/>
</dbReference>
<comment type="caution">
    <text evidence="2">The sequence shown here is derived from an EMBL/GenBank/DDBJ whole genome shotgun (WGS) entry which is preliminary data.</text>
</comment>
<accession>A0AAE0SA62</accession>
<dbReference type="Proteomes" id="UP001195483">
    <property type="component" value="Unassembled WGS sequence"/>
</dbReference>
<dbReference type="InterPro" id="IPR056748">
    <property type="entry name" value="VPS13-like_C"/>
</dbReference>
<reference evidence="2" key="1">
    <citation type="journal article" date="2021" name="Genome Biol. Evol.">
        <title>A High-Quality Reference Genome for a Parasitic Bivalve with Doubly Uniparental Inheritance (Bivalvia: Unionida).</title>
        <authorList>
            <person name="Smith C.H."/>
        </authorList>
    </citation>
    <scope>NUCLEOTIDE SEQUENCE</scope>
    <source>
        <strain evidence="2">CHS0354</strain>
    </source>
</reference>
<reference evidence="2" key="2">
    <citation type="journal article" date="2021" name="Genome Biol. Evol.">
        <title>Developing a high-quality reference genome for a parasitic bivalve with doubly uniparental inheritance (Bivalvia: Unionida).</title>
        <authorList>
            <person name="Smith C.H."/>
        </authorList>
    </citation>
    <scope>NUCLEOTIDE SEQUENCE</scope>
    <source>
        <strain evidence="2">CHS0354</strain>
        <tissue evidence="2">Mantle</tissue>
    </source>
</reference>
<protein>
    <recommendedName>
        <fullName evidence="1">Intermembrane lipid transfer protein VPS13-like C-terminal domain-containing protein</fullName>
    </recommendedName>
</protein>